<protein>
    <submittedName>
        <fullName evidence="1">Thioredoxin</fullName>
    </submittedName>
</protein>
<reference evidence="1 2" key="1">
    <citation type="journal article" date="2020" name="Biotechnol. Biofuels">
        <title>New insights from the biogas microbiome by comprehensive genome-resolved metagenomics of nearly 1600 species originating from multiple anaerobic digesters.</title>
        <authorList>
            <person name="Campanaro S."/>
            <person name="Treu L."/>
            <person name="Rodriguez-R L.M."/>
            <person name="Kovalovszki A."/>
            <person name="Ziels R.M."/>
            <person name="Maus I."/>
            <person name="Zhu X."/>
            <person name="Kougias P.G."/>
            <person name="Basile A."/>
            <person name="Luo G."/>
            <person name="Schluter A."/>
            <person name="Konstantinidis K.T."/>
            <person name="Angelidaki I."/>
        </authorList>
    </citation>
    <scope>NUCLEOTIDE SEQUENCE [LARGE SCALE GENOMIC DNA]</scope>
    <source>
        <strain evidence="1">AS05jafATM_4</strain>
    </source>
</reference>
<dbReference type="InterPro" id="IPR008928">
    <property type="entry name" value="6-hairpin_glycosidase_sf"/>
</dbReference>
<comment type="caution">
    <text evidence="1">The sequence shown here is derived from an EMBL/GenBank/DDBJ whole genome shotgun (WGS) entry which is preliminary data.</text>
</comment>
<evidence type="ECO:0000313" key="1">
    <source>
        <dbReference type="EMBL" id="HHY25378.1"/>
    </source>
</evidence>
<accession>A0A7C7D7E5</accession>
<proteinExistence type="predicted"/>
<dbReference type="GO" id="GO:0005975">
    <property type="term" value="P:carbohydrate metabolic process"/>
    <property type="evidence" value="ECO:0007669"/>
    <property type="project" value="InterPro"/>
</dbReference>
<evidence type="ECO:0000313" key="2">
    <source>
        <dbReference type="Proteomes" id="UP000553059"/>
    </source>
</evidence>
<dbReference type="AlphaFoldDB" id="A0A7C7D7E5"/>
<name>A0A7C7D7E5_9FIRM</name>
<dbReference type="SUPFAM" id="SSF48208">
    <property type="entry name" value="Six-hairpin glycosidases"/>
    <property type="match status" value="1"/>
</dbReference>
<organism evidence="1 2">
    <name type="scientific">Desulfitobacterium dehalogenans</name>
    <dbReference type="NCBI Taxonomy" id="36854"/>
    <lineage>
        <taxon>Bacteria</taxon>
        <taxon>Bacillati</taxon>
        <taxon>Bacillota</taxon>
        <taxon>Clostridia</taxon>
        <taxon>Eubacteriales</taxon>
        <taxon>Desulfitobacteriaceae</taxon>
        <taxon>Desulfitobacterium</taxon>
    </lineage>
</organism>
<sequence length="584" mass="68826">MNRLNKIKDDSDLRKMLDELKDQIFAQKTVVSENMELFFSNKPKYVVFLSFSDGNSRAYVTKGIGNSVEVSWKNAADIMKKKIKETEINPIWVKADIVRKIKAYPYQEFIRYISEIKINYFREGISLDNMFNISFLEQEVNSNVFIYDVKDSYQKKKHLVWKNINYYLKRNTGNKYQFDENSIAYIYTFTTLGFFHDGMKCYPLCSEGHEAGRRSIEKVDEALLRDIISNASNFLSNQIDETGKFCYGYFPCFDKIVPHYNILRHASTTYSMLEAYEFNKDPKLKDSIKRALEYLMNEGIELFKDDDENNIAFVIERLEKGDAEIKLGANAAAILAFAKYTRVFHDEKYVPIMQNLAEGIRFCQDDQDGSFVHILNVPDLSVKEKYRIIYYDGEAAFALMRLYDIDKNERWINTVEKAFEHFIKNDYWKHSDHWLSYCSYELMKYKPEQRYIAFNLQNASGILDFCLTRETTYPTLLELLMATYCMIDKLKRENVFLETLESFDYSKFIDAIEHRVKHQLNGLYFPEVAMYFKAPGKILWSFFIRHHSFRARIDDNEHNISGYCSYLHNRLKANEILIGGNNGN</sequence>
<dbReference type="Proteomes" id="UP000553059">
    <property type="component" value="Unassembled WGS sequence"/>
</dbReference>
<dbReference type="EMBL" id="DUTF01000030">
    <property type="protein sequence ID" value="HHY25378.1"/>
    <property type="molecule type" value="Genomic_DNA"/>
</dbReference>
<gene>
    <name evidence="1" type="ORF">GX523_01270</name>
</gene>
<dbReference type="InterPro" id="IPR012341">
    <property type="entry name" value="6hp_glycosidase-like_sf"/>
</dbReference>
<dbReference type="Gene3D" id="1.50.10.10">
    <property type="match status" value="1"/>
</dbReference>